<dbReference type="OMA" id="FPRANET"/>
<feature type="chain" id="PRO_5030706582" description="DUF7136 domain-containing protein" evidence="1">
    <location>
        <begin position="24"/>
        <end position="279"/>
    </location>
</feature>
<protein>
    <recommendedName>
        <fullName evidence="2">DUF7136 domain-containing protein</fullName>
    </recommendedName>
</protein>
<reference evidence="4" key="1">
    <citation type="journal article" date="2021" name="BMC Genomics">
        <title>Chromosome-level genome assembly and manually-curated proteome of model necrotroph Parastagonospora nodorum Sn15 reveals a genome-wide trove of candidate effector homologs, and redundancy of virulence-related functions within an accessory chromosome.</title>
        <authorList>
            <person name="Bertazzoni S."/>
            <person name="Jones D.A.B."/>
            <person name="Phan H.T."/>
            <person name="Tan K.-C."/>
            <person name="Hane J.K."/>
        </authorList>
    </citation>
    <scope>NUCLEOTIDE SEQUENCE [LARGE SCALE GENOMIC DNA]</scope>
    <source>
        <strain evidence="4">SN15 / ATCC MYA-4574 / FGSC 10173)</strain>
    </source>
</reference>
<dbReference type="Pfam" id="PF23584">
    <property type="entry name" value="DUF7136"/>
    <property type="match status" value="1"/>
</dbReference>
<organism evidence="3 4">
    <name type="scientific">Phaeosphaeria nodorum (strain SN15 / ATCC MYA-4574 / FGSC 10173)</name>
    <name type="common">Glume blotch fungus</name>
    <name type="synonym">Parastagonospora nodorum</name>
    <dbReference type="NCBI Taxonomy" id="321614"/>
    <lineage>
        <taxon>Eukaryota</taxon>
        <taxon>Fungi</taxon>
        <taxon>Dikarya</taxon>
        <taxon>Ascomycota</taxon>
        <taxon>Pezizomycotina</taxon>
        <taxon>Dothideomycetes</taxon>
        <taxon>Pleosporomycetidae</taxon>
        <taxon>Pleosporales</taxon>
        <taxon>Pleosporineae</taxon>
        <taxon>Phaeosphaeriaceae</taxon>
        <taxon>Parastagonospora</taxon>
    </lineage>
</organism>
<feature type="signal peptide" evidence="1">
    <location>
        <begin position="1"/>
        <end position="23"/>
    </location>
</feature>
<dbReference type="EMBL" id="CP069043">
    <property type="protein sequence ID" value="QRD06799.1"/>
    <property type="molecule type" value="Genomic_DNA"/>
</dbReference>
<sequence>MRFHPHYWSALLCLLGSAPLMRAAELPTTVQLDIVFPKNNTVYKPVYPFPVVFGLHNGSAAWSYVIKWNWEIVALDGEPSANNIIASGGYFPGVPGIEKPAPPPKKCLIIDPVDEIVNATAQKLFMRYSFAITDACNETTGDIPIDRKPNVSLNQLVFFSLDPENGLMPNITATGPCATPVGAIGIQKEIPGFSGPCPILADGPQPVQTCALSIDKEVADQVSARMLNHTECSAQTWPNITGPTSKCLPKTSGGLVLWDDAILFTSAFIAGFHTILLFL</sequence>
<evidence type="ECO:0000259" key="2">
    <source>
        <dbReference type="Pfam" id="PF23584"/>
    </source>
</evidence>
<dbReference type="Proteomes" id="UP000663193">
    <property type="component" value="Chromosome 21"/>
</dbReference>
<proteinExistence type="predicted"/>
<dbReference type="AlphaFoldDB" id="A0A7U2IBJ4"/>
<evidence type="ECO:0000313" key="3">
    <source>
        <dbReference type="EMBL" id="QRD06799.1"/>
    </source>
</evidence>
<evidence type="ECO:0000313" key="4">
    <source>
        <dbReference type="Proteomes" id="UP000663193"/>
    </source>
</evidence>
<gene>
    <name evidence="3" type="ORF">JI435_136960</name>
</gene>
<accession>A0A7U2IBJ4</accession>
<name>A0A7U2IBJ4_PHANO</name>
<dbReference type="VEuPathDB" id="FungiDB:JI435_136960"/>
<keyword evidence="1" id="KW-0732">Signal</keyword>
<dbReference type="InterPro" id="IPR055560">
    <property type="entry name" value="DUF7136"/>
</dbReference>
<feature type="domain" description="DUF7136" evidence="2">
    <location>
        <begin position="27"/>
        <end position="239"/>
    </location>
</feature>
<keyword evidence="4" id="KW-1185">Reference proteome</keyword>
<dbReference type="OrthoDB" id="3793785at2759"/>
<evidence type="ECO:0000256" key="1">
    <source>
        <dbReference type="SAM" id="SignalP"/>
    </source>
</evidence>